<dbReference type="InterPro" id="IPR036249">
    <property type="entry name" value="Thioredoxin-like_sf"/>
</dbReference>
<organism evidence="11 12">
    <name type="scientific">Magallana gigas</name>
    <name type="common">Pacific oyster</name>
    <name type="synonym">Crassostrea gigas</name>
    <dbReference type="NCBI Taxonomy" id="29159"/>
    <lineage>
        <taxon>Eukaryota</taxon>
        <taxon>Metazoa</taxon>
        <taxon>Spiralia</taxon>
        <taxon>Lophotrochozoa</taxon>
        <taxon>Mollusca</taxon>
        <taxon>Bivalvia</taxon>
        <taxon>Autobranchia</taxon>
        <taxon>Pteriomorphia</taxon>
        <taxon>Ostreida</taxon>
        <taxon>Ostreoidea</taxon>
        <taxon>Ostreidae</taxon>
        <taxon>Magallana</taxon>
    </lineage>
</organism>
<dbReference type="GO" id="GO:0005777">
    <property type="term" value="C:peroxisome"/>
    <property type="evidence" value="ECO:0007669"/>
    <property type="project" value="TreeGrafter"/>
</dbReference>
<evidence type="ECO:0000256" key="6">
    <source>
        <dbReference type="ARBA" id="ARBA00023284"/>
    </source>
</evidence>
<feature type="domain" description="Thioredoxin" evidence="10">
    <location>
        <begin position="31"/>
        <end position="155"/>
    </location>
</feature>
<dbReference type="GO" id="GO:0034599">
    <property type="term" value="P:cellular response to oxidative stress"/>
    <property type="evidence" value="ECO:0007669"/>
    <property type="project" value="InterPro"/>
</dbReference>
<keyword evidence="5 9" id="KW-0560">Oxidoreductase</keyword>
<keyword evidence="6 9" id="KW-0676">Redox-active center</keyword>
<comment type="function">
    <text evidence="1">Thiol-specific peroxidase that catalyzes the reduction of hydrogen peroxide and organic hydroperoxides to water and alcohols, respectively. Plays a role in cell protection against oxidative stress by detoxifying peroxides and as sensor of hydrogen peroxide-mediated signaling events.</text>
</comment>
<keyword evidence="4 9" id="KW-0049">Antioxidant</keyword>
<dbReference type="FunFam" id="3.40.30.10:FF:000020">
    <property type="entry name" value="Peroxiredoxin"/>
    <property type="match status" value="1"/>
</dbReference>
<proteinExistence type="inferred from homology"/>
<dbReference type="AlphaFoldDB" id="A0A8W8HUC8"/>
<dbReference type="OMA" id="ACLLCIK"/>
<reference evidence="11" key="1">
    <citation type="submission" date="2022-08" db="UniProtKB">
        <authorList>
            <consortium name="EnsemblMetazoa"/>
        </authorList>
    </citation>
    <scope>IDENTIFICATION</scope>
    <source>
        <strain evidence="11">05x7-T-G4-1.051#20</strain>
    </source>
</reference>
<keyword evidence="12" id="KW-1185">Reference proteome</keyword>
<evidence type="ECO:0000259" key="10">
    <source>
        <dbReference type="PROSITE" id="PS51352"/>
    </source>
</evidence>
<dbReference type="GO" id="GO:0008379">
    <property type="term" value="F:thioredoxin peroxidase activity"/>
    <property type="evidence" value="ECO:0007669"/>
    <property type="project" value="InterPro"/>
</dbReference>
<dbReference type="CDD" id="cd03013">
    <property type="entry name" value="PRX5_like"/>
    <property type="match status" value="1"/>
</dbReference>
<evidence type="ECO:0000256" key="4">
    <source>
        <dbReference type="ARBA" id="ARBA00022862"/>
    </source>
</evidence>
<dbReference type="Proteomes" id="UP000005408">
    <property type="component" value="Unassembled WGS sequence"/>
</dbReference>
<comment type="similarity">
    <text evidence="2 9">Belongs to the peroxiredoxin family. Prx5 subfamily.</text>
</comment>
<dbReference type="OrthoDB" id="1882547at2759"/>
<dbReference type="EnsemblMetazoa" id="G11001.1">
    <property type="protein sequence ID" value="G11001.1:cds"/>
    <property type="gene ID" value="G11001"/>
</dbReference>
<feature type="active site" description="Cysteine sulfenic acid (-SOH) intermediate" evidence="8">
    <location>
        <position position="76"/>
    </location>
</feature>
<sequence>MANSVRSLGLGINRVLLRSLCNPAVNSCRTFRIGEKIPPVELYPEDTPTKPLNAQELFKGKKGVLFAVVGAFTPGCSQAHIPEYLNNYEKFKEEGYDMICCLAVNDPFVMSAWADKLKTKGKIKMLADPQGKFTKAMKMDLDCTKLLGNVRSKRYALVIEDSVIKSVNTEPDHTGLACLLCIRNFRSAQSAGAT</sequence>
<evidence type="ECO:0000256" key="2">
    <source>
        <dbReference type="ARBA" id="ARBA00010505"/>
    </source>
</evidence>
<dbReference type="Gene3D" id="3.40.30.10">
    <property type="entry name" value="Glutaredoxin"/>
    <property type="match status" value="1"/>
</dbReference>
<dbReference type="Pfam" id="PF08534">
    <property type="entry name" value="Redoxin"/>
    <property type="match status" value="1"/>
</dbReference>
<evidence type="ECO:0000256" key="8">
    <source>
        <dbReference type="PIRSR" id="PIRSR637944-1"/>
    </source>
</evidence>
<evidence type="ECO:0000256" key="5">
    <source>
        <dbReference type="ARBA" id="ARBA00023002"/>
    </source>
</evidence>
<dbReference type="InterPro" id="IPR013766">
    <property type="entry name" value="Thioredoxin_domain"/>
</dbReference>
<evidence type="ECO:0000256" key="9">
    <source>
        <dbReference type="RuleBase" id="RU366011"/>
    </source>
</evidence>
<dbReference type="GO" id="GO:0042744">
    <property type="term" value="P:hydrogen peroxide catabolic process"/>
    <property type="evidence" value="ECO:0007669"/>
    <property type="project" value="TreeGrafter"/>
</dbReference>
<dbReference type="PANTHER" id="PTHR10430:SF16">
    <property type="entry name" value="PEROXIREDOXIN-5, MITOCHONDRIAL"/>
    <property type="match status" value="1"/>
</dbReference>
<protein>
    <recommendedName>
        <fullName evidence="9">Peroxiredoxin-5</fullName>
        <ecNumber evidence="9">1.11.1.24</ecNumber>
    </recommendedName>
</protein>
<comment type="catalytic activity">
    <reaction evidence="7 9">
        <text>a hydroperoxide + [thioredoxin]-dithiol = an alcohol + [thioredoxin]-disulfide + H2O</text>
        <dbReference type="Rhea" id="RHEA:62620"/>
        <dbReference type="Rhea" id="RHEA-COMP:10698"/>
        <dbReference type="Rhea" id="RHEA-COMP:10700"/>
        <dbReference type="ChEBI" id="CHEBI:15377"/>
        <dbReference type="ChEBI" id="CHEBI:29950"/>
        <dbReference type="ChEBI" id="CHEBI:30879"/>
        <dbReference type="ChEBI" id="CHEBI:35924"/>
        <dbReference type="ChEBI" id="CHEBI:50058"/>
        <dbReference type="EC" id="1.11.1.24"/>
    </reaction>
</comment>
<dbReference type="InterPro" id="IPR037944">
    <property type="entry name" value="PRX5-like"/>
</dbReference>
<evidence type="ECO:0000256" key="7">
    <source>
        <dbReference type="ARBA" id="ARBA00049091"/>
    </source>
</evidence>
<dbReference type="EC" id="1.11.1.24" evidence="9"/>
<dbReference type="InterPro" id="IPR013740">
    <property type="entry name" value="Redoxin"/>
</dbReference>
<dbReference type="PANTHER" id="PTHR10430">
    <property type="entry name" value="PEROXIREDOXIN"/>
    <property type="match status" value="1"/>
</dbReference>
<dbReference type="GO" id="GO:0045454">
    <property type="term" value="P:cell redox homeostasis"/>
    <property type="evidence" value="ECO:0007669"/>
    <property type="project" value="TreeGrafter"/>
</dbReference>
<dbReference type="EnsemblMetazoa" id="G11002.4">
    <property type="protein sequence ID" value="G11002.4:cds"/>
    <property type="gene ID" value="G11002"/>
</dbReference>
<accession>A0A8W8HUC8</accession>
<dbReference type="GO" id="GO:0005739">
    <property type="term" value="C:mitochondrion"/>
    <property type="evidence" value="ECO:0007669"/>
    <property type="project" value="TreeGrafter"/>
</dbReference>
<evidence type="ECO:0000256" key="3">
    <source>
        <dbReference type="ARBA" id="ARBA00022559"/>
    </source>
</evidence>
<keyword evidence="3 9" id="KW-0575">Peroxidase</keyword>
<evidence type="ECO:0000313" key="11">
    <source>
        <dbReference type="EnsemblMetazoa" id="G11002.1:cds"/>
    </source>
</evidence>
<dbReference type="SUPFAM" id="SSF52833">
    <property type="entry name" value="Thioredoxin-like"/>
    <property type="match status" value="1"/>
</dbReference>
<dbReference type="EnsemblMetazoa" id="G11001.3">
    <property type="protein sequence ID" value="G11001.3:cds"/>
    <property type="gene ID" value="G11001"/>
</dbReference>
<name>A0A8W8HUC8_MAGGI</name>
<evidence type="ECO:0000256" key="1">
    <source>
        <dbReference type="ARBA" id="ARBA00003330"/>
    </source>
</evidence>
<evidence type="ECO:0000313" key="12">
    <source>
        <dbReference type="Proteomes" id="UP000005408"/>
    </source>
</evidence>
<dbReference type="PROSITE" id="PS51352">
    <property type="entry name" value="THIOREDOXIN_2"/>
    <property type="match status" value="1"/>
</dbReference>
<dbReference type="EnsemblMetazoa" id="G11002.1">
    <property type="protein sequence ID" value="G11002.1:cds"/>
    <property type="gene ID" value="G11002"/>
</dbReference>